<gene>
    <name evidence="2" type="ORF">EFY79_00655</name>
</gene>
<dbReference type="Gene3D" id="3.90.550.10">
    <property type="entry name" value="Spore Coat Polysaccharide Biosynthesis Protein SpsA, Chain A"/>
    <property type="match status" value="1"/>
</dbReference>
<dbReference type="Pfam" id="PF00535">
    <property type="entry name" value="Glycos_transf_2"/>
    <property type="match status" value="1"/>
</dbReference>
<dbReference type="EMBL" id="RJJR01000001">
    <property type="protein sequence ID" value="RNI39846.1"/>
    <property type="molecule type" value="Genomic_DNA"/>
</dbReference>
<dbReference type="GO" id="GO:0016758">
    <property type="term" value="F:hexosyltransferase activity"/>
    <property type="evidence" value="ECO:0007669"/>
    <property type="project" value="UniProtKB-ARBA"/>
</dbReference>
<reference evidence="2 3" key="1">
    <citation type="submission" date="2018-11" db="EMBL/GenBank/DDBJ databases">
        <title>Draft genome sequence of Ferruginibacter sp. BO-59.</title>
        <authorList>
            <person name="Im W.T."/>
        </authorList>
    </citation>
    <scope>NUCLEOTIDE SEQUENCE [LARGE SCALE GENOMIC DNA]</scope>
    <source>
        <strain evidence="2 3">BO-59</strain>
    </source>
</reference>
<dbReference type="OrthoDB" id="9770457at2"/>
<protein>
    <submittedName>
        <fullName evidence="2">Glycosyltransferase family 2 protein</fullName>
    </submittedName>
</protein>
<evidence type="ECO:0000313" key="2">
    <source>
        <dbReference type="EMBL" id="RNI39846.1"/>
    </source>
</evidence>
<organism evidence="2 3">
    <name type="scientific">Hanamia caeni</name>
    <dbReference type="NCBI Taxonomy" id="2294116"/>
    <lineage>
        <taxon>Bacteria</taxon>
        <taxon>Pseudomonadati</taxon>
        <taxon>Bacteroidota</taxon>
        <taxon>Chitinophagia</taxon>
        <taxon>Chitinophagales</taxon>
        <taxon>Chitinophagaceae</taxon>
        <taxon>Hanamia</taxon>
    </lineage>
</organism>
<dbReference type="Proteomes" id="UP000267223">
    <property type="component" value="Unassembled WGS sequence"/>
</dbReference>
<comment type="caution">
    <text evidence="2">The sequence shown here is derived from an EMBL/GenBank/DDBJ whole genome shotgun (WGS) entry which is preliminary data.</text>
</comment>
<accession>A0A3M9NQ03</accession>
<keyword evidence="3" id="KW-1185">Reference proteome</keyword>
<evidence type="ECO:0000259" key="1">
    <source>
        <dbReference type="Pfam" id="PF00535"/>
    </source>
</evidence>
<dbReference type="PANTHER" id="PTHR22916:SF3">
    <property type="entry name" value="UDP-GLCNAC:BETAGAL BETA-1,3-N-ACETYLGLUCOSAMINYLTRANSFERASE-LIKE PROTEIN 1"/>
    <property type="match status" value="1"/>
</dbReference>
<dbReference type="InterPro" id="IPR029044">
    <property type="entry name" value="Nucleotide-diphossugar_trans"/>
</dbReference>
<feature type="domain" description="Glycosyltransferase 2-like" evidence="1">
    <location>
        <begin position="10"/>
        <end position="116"/>
    </location>
</feature>
<dbReference type="AlphaFoldDB" id="A0A3M9NQ03"/>
<dbReference type="PANTHER" id="PTHR22916">
    <property type="entry name" value="GLYCOSYLTRANSFERASE"/>
    <property type="match status" value="1"/>
</dbReference>
<proteinExistence type="predicted"/>
<dbReference type="SUPFAM" id="SSF53448">
    <property type="entry name" value="Nucleotide-diphospho-sugar transferases"/>
    <property type="match status" value="1"/>
</dbReference>
<name>A0A3M9NQ03_9BACT</name>
<dbReference type="InterPro" id="IPR001173">
    <property type="entry name" value="Glyco_trans_2-like"/>
</dbReference>
<dbReference type="CDD" id="cd00761">
    <property type="entry name" value="Glyco_tranf_GTA_type"/>
    <property type="match status" value="1"/>
</dbReference>
<evidence type="ECO:0000313" key="3">
    <source>
        <dbReference type="Proteomes" id="UP000267223"/>
    </source>
</evidence>
<sequence>MKQLTPPLISCIMPTYNRRTFIPNAIRYFLRQDYPNKELIILDDGTDTILDLIPDDKEIKYIKLSKKITLGEKRNIGVSESEGDLIMHWDDDDWYSASRMEYQVKTLLTEETSICGINDLLYFDLIKKKAYRYVYPLGRKIWLAGSSMCYRKEIWQKNKFDEINIGEDGTFIWKISKDEITVLSEFKSEVHMIHRNNVSPKRTNGSWWHPISVDEIQETLGSDWDLYNNYLV</sequence>
<dbReference type="RefSeq" id="WP_123118737.1">
    <property type="nucleotide sequence ID" value="NZ_RJJR01000001.1"/>
</dbReference>
<keyword evidence="2" id="KW-0808">Transferase</keyword>